<proteinExistence type="predicted"/>
<feature type="region of interest" description="Disordered" evidence="1">
    <location>
        <begin position="57"/>
        <end position="76"/>
    </location>
</feature>
<keyword evidence="3" id="KW-1185">Reference proteome</keyword>
<evidence type="ECO:0000256" key="1">
    <source>
        <dbReference type="SAM" id="MobiDB-lite"/>
    </source>
</evidence>
<dbReference type="Proteomes" id="UP001497482">
    <property type="component" value="Chromosome 4"/>
</dbReference>
<gene>
    <name evidence="2" type="ORF">KC01_LOCUS30820</name>
</gene>
<organism evidence="2 3">
    <name type="scientific">Knipowitschia caucasica</name>
    <name type="common">Caucasian dwarf goby</name>
    <name type="synonym">Pomatoschistus caucasicus</name>
    <dbReference type="NCBI Taxonomy" id="637954"/>
    <lineage>
        <taxon>Eukaryota</taxon>
        <taxon>Metazoa</taxon>
        <taxon>Chordata</taxon>
        <taxon>Craniata</taxon>
        <taxon>Vertebrata</taxon>
        <taxon>Euteleostomi</taxon>
        <taxon>Actinopterygii</taxon>
        <taxon>Neopterygii</taxon>
        <taxon>Teleostei</taxon>
        <taxon>Neoteleostei</taxon>
        <taxon>Acanthomorphata</taxon>
        <taxon>Gobiaria</taxon>
        <taxon>Gobiiformes</taxon>
        <taxon>Gobioidei</taxon>
        <taxon>Gobiidae</taxon>
        <taxon>Gobiinae</taxon>
        <taxon>Knipowitschia</taxon>
    </lineage>
</organism>
<accession>A0AAV2LRE1</accession>
<evidence type="ECO:0000313" key="2">
    <source>
        <dbReference type="EMBL" id="CAL1603101.1"/>
    </source>
</evidence>
<dbReference type="AlphaFoldDB" id="A0AAV2LRE1"/>
<evidence type="ECO:0000313" key="3">
    <source>
        <dbReference type="Proteomes" id="UP001497482"/>
    </source>
</evidence>
<name>A0AAV2LRE1_KNICA</name>
<sequence>MNVSALRELAAPLRTVPCQRQDFRPWRLCGEQCALISKAAGGRARNHGLLFSERRIDAAHSPQGAPADTGGSASIQQKKWNVWIHRRSVRPKKRATGEKKKHFH</sequence>
<protein>
    <submittedName>
        <fullName evidence="2">Uncharacterized protein</fullName>
    </submittedName>
</protein>
<dbReference type="EMBL" id="OZ035826">
    <property type="protein sequence ID" value="CAL1603101.1"/>
    <property type="molecule type" value="Genomic_DNA"/>
</dbReference>
<reference evidence="2 3" key="1">
    <citation type="submission" date="2024-04" db="EMBL/GenBank/DDBJ databases">
        <authorList>
            <person name="Waldvogel A.-M."/>
            <person name="Schoenle A."/>
        </authorList>
    </citation>
    <scope>NUCLEOTIDE SEQUENCE [LARGE SCALE GENOMIC DNA]</scope>
</reference>
<feature type="region of interest" description="Disordered" evidence="1">
    <location>
        <begin position="85"/>
        <end position="104"/>
    </location>
</feature>